<dbReference type="InterPro" id="IPR044646">
    <property type="entry name" value="EMB1417-like"/>
</dbReference>
<accession>A0A8T2T1G1</accession>
<organism evidence="1 2">
    <name type="scientific">Ceratopteris richardii</name>
    <name type="common">Triangle waterfern</name>
    <dbReference type="NCBI Taxonomy" id="49495"/>
    <lineage>
        <taxon>Eukaryota</taxon>
        <taxon>Viridiplantae</taxon>
        <taxon>Streptophyta</taxon>
        <taxon>Embryophyta</taxon>
        <taxon>Tracheophyta</taxon>
        <taxon>Polypodiopsida</taxon>
        <taxon>Polypodiidae</taxon>
        <taxon>Polypodiales</taxon>
        <taxon>Pteridineae</taxon>
        <taxon>Pteridaceae</taxon>
        <taxon>Parkerioideae</taxon>
        <taxon>Ceratopteris</taxon>
    </lineage>
</organism>
<dbReference type="EMBL" id="CM035421">
    <property type="protein sequence ID" value="KAH7387394.1"/>
    <property type="molecule type" value="Genomic_DNA"/>
</dbReference>
<keyword evidence="2" id="KW-1185">Reference proteome</keyword>
<sequence>MLSLRDICLTNMATVLSMSGSVSYSSPSLVPRQIRASSSSSYRAHLSNRLLNSTESFHAGPHKPYKLRLNIYGQTIDHNLSKQPKRPKLPKHRPGMSKRHYHFFKRTAESATGTKAAALVDLVMSLSNVKEEIYGALDEWVAFEIEFPKIALGKALRRLKEREQWQRIIQVSKWMLNKGQGRTIGTYSLMLKAYEMDSRMEDCQALWESILARYTNSMPKTMFAQMFHMYKRQKMPREIIKLFQRMEDLRIRPDGDTLKVVKVAYKQIGQPEMQQSLNAKYHPAWKYLKYKGERVKVRLRPPREIVSGGFKAVWHFFPHFSGESGKEYQITNC</sequence>
<reference evidence="1" key="1">
    <citation type="submission" date="2021-08" db="EMBL/GenBank/DDBJ databases">
        <title>WGS assembly of Ceratopteris richardii.</title>
        <authorList>
            <person name="Marchant D.B."/>
            <person name="Chen G."/>
            <person name="Jenkins J."/>
            <person name="Shu S."/>
            <person name="Leebens-Mack J."/>
            <person name="Grimwood J."/>
            <person name="Schmutz J."/>
            <person name="Soltis P."/>
            <person name="Soltis D."/>
            <person name="Chen Z.-H."/>
        </authorList>
    </citation>
    <scope>NUCLEOTIDE SEQUENCE</scope>
    <source>
        <strain evidence="1">Whitten #5841</strain>
        <tissue evidence="1">Leaf</tissue>
    </source>
</reference>
<evidence type="ECO:0000313" key="2">
    <source>
        <dbReference type="Proteomes" id="UP000825935"/>
    </source>
</evidence>
<gene>
    <name evidence="1" type="ORF">KP509_16G020800</name>
</gene>
<proteinExistence type="predicted"/>
<protein>
    <recommendedName>
        <fullName evidence="3">Pentatricopeptide repeat-containing protein</fullName>
    </recommendedName>
</protein>
<dbReference type="OrthoDB" id="2014168at2759"/>
<evidence type="ECO:0008006" key="3">
    <source>
        <dbReference type="Google" id="ProtNLM"/>
    </source>
</evidence>
<dbReference type="OMA" id="AVWHFFP"/>
<evidence type="ECO:0000313" key="1">
    <source>
        <dbReference type="EMBL" id="KAH7387394.1"/>
    </source>
</evidence>
<dbReference type="AlphaFoldDB" id="A0A8T2T1G1"/>
<name>A0A8T2T1G1_CERRI</name>
<dbReference type="PANTHER" id="PTHR46782">
    <property type="entry name" value="OS01G0757700 PROTEIN"/>
    <property type="match status" value="1"/>
</dbReference>
<dbReference type="Gene3D" id="1.25.40.10">
    <property type="entry name" value="Tetratricopeptide repeat domain"/>
    <property type="match status" value="1"/>
</dbReference>
<dbReference type="InterPro" id="IPR011990">
    <property type="entry name" value="TPR-like_helical_dom_sf"/>
</dbReference>
<dbReference type="PANTHER" id="PTHR46782:SF2">
    <property type="entry name" value="OS07G0545900 PROTEIN"/>
    <property type="match status" value="1"/>
</dbReference>
<comment type="caution">
    <text evidence="1">The sequence shown here is derived from an EMBL/GenBank/DDBJ whole genome shotgun (WGS) entry which is preliminary data.</text>
</comment>
<dbReference type="Proteomes" id="UP000825935">
    <property type="component" value="Chromosome 16"/>
</dbReference>